<proteinExistence type="predicted"/>
<dbReference type="OrthoDB" id="9974378at2759"/>
<dbReference type="PANTHER" id="PTHR47412:SF1">
    <property type="entry name" value="FI01434P-RELATED"/>
    <property type="match status" value="1"/>
</dbReference>
<dbReference type="AlphaFoldDB" id="A0A482VQD9"/>
<feature type="non-terminal residue" evidence="1">
    <location>
        <position position="1"/>
    </location>
</feature>
<protein>
    <submittedName>
        <fullName evidence="1">N-acetyllactosaminide beta-1,3-N-acetylglucosaminyltransferase</fullName>
    </submittedName>
</protein>
<keyword evidence="1" id="KW-0328">Glycosyltransferase</keyword>
<dbReference type="Pfam" id="PF13896">
    <property type="entry name" value="Glyco_transf_49"/>
    <property type="match status" value="2"/>
</dbReference>
<sequence length="370" mass="43592">VFYNYQITFHGVPANYLSTRVPNDSYCNFRFGLPEELLYEENDLIYPLEEKSKSPYRILENVIEARWDNNVPEVTYVTHATADFINYIAEIVRFWEGPLSIAAFVPDSDADLTIRQLNQLCHCVPEMGRVSIHFVFPLNSPPYLQNHQERLTCEIPDSSKLSTFRMSNEMMYPINVCRNIARNYAQTDFVMVSDIQLIPSEELASRFMKMTKMFHIKKPNPPSRVFVVPVFEVEAYDVIPRTKDELLMMVLKLGWNPALEMSILREYPFHRWEPIYIGSKNDPFYSEALSWEGLQDKMTQMLEMCLIGYQFVILDGAFLVHWPGIKREKHKFLLKNSWRTSFQQQNSQQYSNIIKELRDKYEDNPKCKLQ</sequence>
<name>A0A482VQD9_ASBVE</name>
<keyword evidence="2" id="KW-1185">Reference proteome</keyword>
<dbReference type="GO" id="GO:0016757">
    <property type="term" value="F:glycosyltransferase activity"/>
    <property type="evidence" value="ECO:0007669"/>
    <property type="project" value="UniProtKB-KW"/>
</dbReference>
<evidence type="ECO:0000313" key="2">
    <source>
        <dbReference type="Proteomes" id="UP000292052"/>
    </source>
</evidence>
<reference evidence="1 2" key="1">
    <citation type="submission" date="2017-03" db="EMBL/GenBank/DDBJ databases">
        <title>Genome of the blue death feigning beetle - Asbolus verrucosus.</title>
        <authorList>
            <person name="Rider S.D."/>
        </authorList>
    </citation>
    <scope>NUCLEOTIDE SEQUENCE [LARGE SCALE GENOMIC DNA]</scope>
    <source>
        <strain evidence="1">Butters</strain>
        <tissue evidence="1">Head and leg muscle</tissue>
    </source>
</reference>
<dbReference type="PANTHER" id="PTHR47412">
    <property type="entry name" value="FI01434P-RELATED"/>
    <property type="match status" value="1"/>
</dbReference>
<dbReference type="STRING" id="1661398.A0A482VQD9"/>
<organism evidence="1 2">
    <name type="scientific">Asbolus verrucosus</name>
    <name type="common">Desert ironclad beetle</name>
    <dbReference type="NCBI Taxonomy" id="1661398"/>
    <lineage>
        <taxon>Eukaryota</taxon>
        <taxon>Metazoa</taxon>
        <taxon>Ecdysozoa</taxon>
        <taxon>Arthropoda</taxon>
        <taxon>Hexapoda</taxon>
        <taxon>Insecta</taxon>
        <taxon>Pterygota</taxon>
        <taxon>Neoptera</taxon>
        <taxon>Endopterygota</taxon>
        <taxon>Coleoptera</taxon>
        <taxon>Polyphaga</taxon>
        <taxon>Cucujiformia</taxon>
        <taxon>Tenebrionidae</taxon>
        <taxon>Pimeliinae</taxon>
        <taxon>Asbolus</taxon>
    </lineage>
</organism>
<comment type="caution">
    <text evidence="1">The sequence shown here is derived from an EMBL/GenBank/DDBJ whole genome shotgun (WGS) entry which is preliminary data.</text>
</comment>
<keyword evidence="1" id="KW-0808">Transferase</keyword>
<dbReference type="Proteomes" id="UP000292052">
    <property type="component" value="Unassembled WGS sequence"/>
</dbReference>
<dbReference type="EMBL" id="QDEB01073795">
    <property type="protein sequence ID" value="RZC35132.1"/>
    <property type="molecule type" value="Genomic_DNA"/>
</dbReference>
<gene>
    <name evidence="1" type="ORF">BDFB_007357</name>
</gene>
<evidence type="ECO:0000313" key="1">
    <source>
        <dbReference type="EMBL" id="RZC35132.1"/>
    </source>
</evidence>
<accession>A0A482VQD9</accession>